<dbReference type="PANTHER" id="PTHR12197">
    <property type="entry name" value="HISTONE-LYSINE N-METHYLTRANSFERASE SMYD"/>
    <property type="match status" value="1"/>
</dbReference>
<dbReference type="Pfam" id="PF01753">
    <property type="entry name" value="zf-MYND"/>
    <property type="match status" value="1"/>
</dbReference>
<dbReference type="InterPro" id="IPR002893">
    <property type="entry name" value="Znf_MYND"/>
</dbReference>
<reference evidence="8" key="1">
    <citation type="submission" date="2019-04" db="EMBL/GenBank/DDBJ databases">
        <title>Friends and foes A comparative genomics studyof 23 Aspergillus species from section Flavi.</title>
        <authorList>
            <consortium name="DOE Joint Genome Institute"/>
            <person name="Kjaerbolling I."/>
            <person name="Vesth T."/>
            <person name="Frisvad J.C."/>
            <person name="Nybo J.L."/>
            <person name="Theobald S."/>
            <person name="Kildgaard S."/>
            <person name="Isbrandt T."/>
            <person name="Kuo A."/>
            <person name="Sato A."/>
            <person name="Lyhne E.K."/>
            <person name="Kogle M.E."/>
            <person name="Wiebenga A."/>
            <person name="Kun R.S."/>
            <person name="Lubbers R.J."/>
            <person name="Makela M.R."/>
            <person name="Barry K."/>
            <person name="Chovatia M."/>
            <person name="Clum A."/>
            <person name="Daum C."/>
            <person name="Haridas S."/>
            <person name="He G."/>
            <person name="LaButti K."/>
            <person name="Lipzen A."/>
            <person name="Mondo S."/>
            <person name="Riley R."/>
            <person name="Salamov A."/>
            <person name="Simmons B.A."/>
            <person name="Magnuson J.K."/>
            <person name="Henrissat B."/>
            <person name="Mortensen U.H."/>
            <person name="Larsen T.O."/>
            <person name="Devries R.P."/>
            <person name="Grigoriev I.V."/>
            <person name="Machida M."/>
            <person name="Baker S.E."/>
            <person name="Andersen M.R."/>
        </authorList>
    </citation>
    <scope>NUCLEOTIDE SEQUENCE [LARGE SCALE GENOMIC DNA]</scope>
    <source>
        <strain evidence="8">IBT 14317</strain>
    </source>
</reference>
<dbReference type="PROSITE" id="PS01360">
    <property type="entry name" value="ZF_MYND_1"/>
    <property type="match status" value="1"/>
</dbReference>
<dbReference type="PROSITE" id="PS50280">
    <property type="entry name" value="SET"/>
    <property type="match status" value="1"/>
</dbReference>
<gene>
    <name evidence="8" type="ORF">BDV23DRAFT_193457</name>
</gene>
<dbReference type="GO" id="GO:0005634">
    <property type="term" value="C:nucleus"/>
    <property type="evidence" value="ECO:0007669"/>
    <property type="project" value="TreeGrafter"/>
</dbReference>
<keyword evidence="1" id="KW-0479">Metal-binding</keyword>
<dbReference type="Gene3D" id="1.10.220.160">
    <property type="match status" value="1"/>
</dbReference>
<dbReference type="OrthoDB" id="5945798at2759"/>
<dbReference type="EMBL" id="ML735251">
    <property type="protein sequence ID" value="KAE8390769.1"/>
    <property type="molecule type" value="Genomic_DNA"/>
</dbReference>
<dbReference type="SMART" id="SM00317">
    <property type="entry name" value="SET"/>
    <property type="match status" value="1"/>
</dbReference>
<name>A0A5N7C9Z1_PETAA</name>
<protein>
    <submittedName>
        <fullName evidence="8">Uncharacterized protein</fullName>
    </submittedName>
</protein>
<keyword evidence="3" id="KW-0862">Zinc</keyword>
<feature type="region of interest" description="Disordered" evidence="5">
    <location>
        <begin position="1"/>
        <end position="21"/>
    </location>
</feature>
<evidence type="ECO:0000256" key="5">
    <source>
        <dbReference type="SAM" id="MobiDB-lite"/>
    </source>
</evidence>
<dbReference type="AlphaFoldDB" id="A0A5N7C9Z1"/>
<evidence type="ECO:0000313" key="8">
    <source>
        <dbReference type="EMBL" id="KAE8390769.1"/>
    </source>
</evidence>
<dbReference type="InterPro" id="IPR046341">
    <property type="entry name" value="SET_dom_sf"/>
</dbReference>
<dbReference type="PANTHER" id="PTHR12197:SF251">
    <property type="entry name" value="EG:BACR7C10.4 PROTEIN"/>
    <property type="match status" value="1"/>
</dbReference>
<dbReference type="PROSITE" id="PS50865">
    <property type="entry name" value="ZF_MYND_2"/>
    <property type="match status" value="1"/>
</dbReference>
<dbReference type="InterPro" id="IPR050869">
    <property type="entry name" value="H3K4_H4K5_MeTrfase"/>
</dbReference>
<dbReference type="Gene3D" id="6.10.140.2220">
    <property type="match status" value="1"/>
</dbReference>
<dbReference type="SUPFAM" id="SSF82199">
    <property type="entry name" value="SET domain"/>
    <property type="match status" value="1"/>
</dbReference>
<evidence type="ECO:0000256" key="3">
    <source>
        <dbReference type="ARBA" id="ARBA00022833"/>
    </source>
</evidence>
<sequence>MSLEAPLSSVQTRATQGPAPSGLGRGLFASNNINIGEDVLHITSPFVAVLDTQRLGDTCSGCLGSYHLQQRSPTLNRCAGCKVVKYCNRACQTKDWKYIHSLECPIFNNLSPRILPSNARALLRIVLRSGRKRYSDEELDLFFQLETHIKEIRDQNPAQWERIALTSKAVKAYSGTDIKEELISTFGAKLELNSFNLTNAFYDRIGLYLHPYAAILNHNCNYNAVVGFEADQLYIKAIRPIQKGEQIFISYIDTTNPVHIRRNQLRERFYFDCECPKCQQDHLSKPDDSPQTGHAQNLSALKSAEKDAYEFLHDCPAASDLDPKETAAKLQSYIRFLSQTYSWPVTRQPLVSLRDELIVSLLSASNNNSALVQSAIRYLRIDPIVYEDKRHPIRQQHAYTMAKVAHAAIAMNTDMTLLALVRPLLTLEPRLIAWSVLSRLVETQSEACTVPKLQCMIRSDFDDLNRWFAQHGMDPTKREDDIWNEWKKIELLVDAALGEGY</sequence>
<organism evidence="8">
    <name type="scientific">Petromyces alliaceus</name>
    <name type="common">Aspergillus alliaceus</name>
    <dbReference type="NCBI Taxonomy" id="209559"/>
    <lineage>
        <taxon>Eukaryota</taxon>
        <taxon>Fungi</taxon>
        <taxon>Dikarya</taxon>
        <taxon>Ascomycota</taxon>
        <taxon>Pezizomycotina</taxon>
        <taxon>Eurotiomycetes</taxon>
        <taxon>Eurotiomycetidae</taxon>
        <taxon>Eurotiales</taxon>
        <taxon>Aspergillaceae</taxon>
        <taxon>Aspergillus</taxon>
        <taxon>Aspergillus subgen. Circumdati</taxon>
    </lineage>
</organism>
<dbReference type="Proteomes" id="UP000326877">
    <property type="component" value="Unassembled WGS sequence"/>
</dbReference>
<evidence type="ECO:0000256" key="2">
    <source>
        <dbReference type="ARBA" id="ARBA00022771"/>
    </source>
</evidence>
<evidence type="ECO:0000256" key="4">
    <source>
        <dbReference type="PROSITE-ProRule" id="PRU00134"/>
    </source>
</evidence>
<accession>A0A5N7C9Z1</accession>
<evidence type="ECO:0000259" key="7">
    <source>
        <dbReference type="PROSITE" id="PS50865"/>
    </source>
</evidence>
<proteinExistence type="predicted"/>
<dbReference type="GO" id="GO:0008270">
    <property type="term" value="F:zinc ion binding"/>
    <property type="evidence" value="ECO:0007669"/>
    <property type="project" value="UniProtKB-KW"/>
</dbReference>
<keyword evidence="2 4" id="KW-0863">Zinc-finger</keyword>
<feature type="domain" description="SET" evidence="6">
    <location>
        <begin position="8"/>
        <end position="252"/>
    </location>
</feature>
<feature type="domain" description="MYND-type" evidence="7">
    <location>
        <begin position="59"/>
        <end position="104"/>
    </location>
</feature>
<dbReference type="Pfam" id="PF00856">
    <property type="entry name" value="SET"/>
    <property type="match status" value="1"/>
</dbReference>
<dbReference type="InterPro" id="IPR001214">
    <property type="entry name" value="SET_dom"/>
</dbReference>
<evidence type="ECO:0000259" key="6">
    <source>
        <dbReference type="PROSITE" id="PS50280"/>
    </source>
</evidence>
<evidence type="ECO:0000256" key="1">
    <source>
        <dbReference type="ARBA" id="ARBA00022723"/>
    </source>
</evidence>
<dbReference type="Gene3D" id="2.170.270.10">
    <property type="entry name" value="SET domain"/>
    <property type="match status" value="1"/>
</dbReference>